<evidence type="ECO:0008006" key="8">
    <source>
        <dbReference type="Google" id="ProtNLM"/>
    </source>
</evidence>
<dbReference type="GO" id="GO:0046873">
    <property type="term" value="F:metal ion transmembrane transporter activity"/>
    <property type="evidence" value="ECO:0007669"/>
    <property type="project" value="InterPro"/>
</dbReference>
<dbReference type="Pfam" id="PF01544">
    <property type="entry name" value="CorA"/>
    <property type="match status" value="1"/>
</dbReference>
<evidence type="ECO:0000256" key="3">
    <source>
        <dbReference type="ARBA" id="ARBA00022692"/>
    </source>
</evidence>
<gene>
    <name evidence="7" type="ORF">METZ01_LOCUS171544</name>
</gene>
<feature type="non-terminal residue" evidence="7">
    <location>
        <position position="301"/>
    </location>
</feature>
<evidence type="ECO:0000256" key="4">
    <source>
        <dbReference type="ARBA" id="ARBA00022989"/>
    </source>
</evidence>
<dbReference type="SUPFAM" id="SSF143865">
    <property type="entry name" value="CorA soluble domain-like"/>
    <property type="match status" value="1"/>
</dbReference>
<dbReference type="InterPro" id="IPR045863">
    <property type="entry name" value="CorA_TM1_TM2"/>
</dbReference>
<keyword evidence="4 6" id="KW-1133">Transmembrane helix</keyword>
<sequence length="301" mass="34886">MLKSYKIGSHGLTRTELTKSNWVHLEQAKKKDFDSITDLKIRRRDFDSCLDRSERSRIVIRENYNLILFKINSKKQNRSVTMGIFLFDKKIISVHEFSCPFVLDMVNHPENITSITSLLIRIIQEITKTFFVETSRLEEEVNKIEDRIGTSASKSTLEKLFSVRKDLVFLVRSISGNRDVINSMISNASIFKLNKLEKLDLSEIHTDQIQLAETMAIYREILSNAVEIYNSKISHEMNKIIQRLTIVGSFILLPTLIASIYGMNFKPNISPYNMPELNWKYGYIFSLGLMAVSIIITYSYF</sequence>
<feature type="transmembrane region" description="Helical" evidence="6">
    <location>
        <begin position="281"/>
        <end position="300"/>
    </location>
</feature>
<proteinExistence type="inferred from homology"/>
<dbReference type="InterPro" id="IPR047199">
    <property type="entry name" value="CorA-like"/>
</dbReference>
<dbReference type="Gene3D" id="3.30.460.20">
    <property type="entry name" value="CorA soluble domain-like"/>
    <property type="match status" value="1"/>
</dbReference>
<keyword evidence="5 6" id="KW-0472">Membrane</keyword>
<organism evidence="7">
    <name type="scientific">marine metagenome</name>
    <dbReference type="NCBI Taxonomy" id="408172"/>
    <lineage>
        <taxon>unclassified sequences</taxon>
        <taxon>metagenomes</taxon>
        <taxon>ecological metagenomes</taxon>
    </lineage>
</organism>
<accession>A0A382BY07</accession>
<comment type="subcellular location">
    <subcellularLocation>
        <location evidence="1">Membrane</location>
        <topology evidence="1">Multi-pass membrane protein</topology>
    </subcellularLocation>
</comment>
<keyword evidence="3 6" id="KW-0812">Transmembrane</keyword>
<dbReference type="PANTHER" id="PTHR47891:SF1">
    <property type="entry name" value="CORA-MAGNESIUM AND COBALT TRANSPORTER"/>
    <property type="match status" value="1"/>
</dbReference>
<evidence type="ECO:0000313" key="7">
    <source>
        <dbReference type="EMBL" id="SVB18690.1"/>
    </source>
</evidence>
<dbReference type="GO" id="GO:0016020">
    <property type="term" value="C:membrane"/>
    <property type="evidence" value="ECO:0007669"/>
    <property type="project" value="UniProtKB-SubCell"/>
</dbReference>
<protein>
    <recommendedName>
        <fullName evidence="8">Magnesium transport protein CorA</fullName>
    </recommendedName>
</protein>
<evidence type="ECO:0000256" key="6">
    <source>
        <dbReference type="SAM" id="Phobius"/>
    </source>
</evidence>
<dbReference type="Gene3D" id="1.20.58.340">
    <property type="entry name" value="Magnesium transport protein CorA, transmembrane region"/>
    <property type="match status" value="2"/>
</dbReference>
<evidence type="ECO:0000256" key="2">
    <source>
        <dbReference type="ARBA" id="ARBA00009765"/>
    </source>
</evidence>
<dbReference type="SUPFAM" id="SSF144083">
    <property type="entry name" value="Magnesium transport protein CorA, transmembrane region"/>
    <property type="match status" value="1"/>
</dbReference>
<evidence type="ECO:0000256" key="5">
    <source>
        <dbReference type="ARBA" id="ARBA00023136"/>
    </source>
</evidence>
<dbReference type="EMBL" id="UINC01031910">
    <property type="protein sequence ID" value="SVB18690.1"/>
    <property type="molecule type" value="Genomic_DNA"/>
</dbReference>
<reference evidence="7" key="1">
    <citation type="submission" date="2018-05" db="EMBL/GenBank/DDBJ databases">
        <authorList>
            <person name="Lanie J.A."/>
            <person name="Ng W.-L."/>
            <person name="Kazmierczak K.M."/>
            <person name="Andrzejewski T.M."/>
            <person name="Davidsen T.M."/>
            <person name="Wayne K.J."/>
            <person name="Tettelin H."/>
            <person name="Glass J.I."/>
            <person name="Rusch D."/>
            <person name="Podicherti R."/>
            <person name="Tsui H.-C.T."/>
            <person name="Winkler M.E."/>
        </authorList>
    </citation>
    <scope>NUCLEOTIDE SEQUENCE</scope>
</reference>
<name>A0A382BY07_9ZZZZ</name>
<dbReference type="InterPro" id="IPR045861">
    <property type="entry name" value="CorA_cytoplasmic_dom"/>
</dbReference>
<comment type="similarity">
    <text evidence="2">Belongs to the CorA metal ion transporter (MIT) (TC 1.A.35) family.</text>
</comment>
<feature type="transmembrane region" description="Helical" evidence="6">
    <location>
        <begin position="240"/>
        <end position="261"/>
    </location>
</feature>
<dbReference type="PANTHER" id="PTHR47891">
    <property type="entry name" value="TRANSPORTER-RELATED"/>
    <property type="match status" value="1"/>
</dbReference>
<dbReference type="AlphaFoldDB" id="A0A382BY07"/>
<evidence type="ECO:0000256" key="1">
    <source>
        <dbReference type="ARBA" id="ARBA00004141"/>
    </source>
</evidence>
<dbReference type="InterPro" id="IPR002523">
    <property type="entry name" value="MgTranspt_CorA/ZnTranspt_ZntB"/>
</dbReference>